<evidence type="ECO:0000313" key="4">
    <source>
        <dbReference type="Proteomes" id="UP000503820"/>
    </source>
</evidence>
<dbReference type="PROSITE" id="PS50894">
    <property type="entry name" value="HPT"/>
    <property type="match status" value="1"/>
</dbReference>
<feature type="domain" description="HPt" evidence="2">
    <location>
        <begin position="20"/>
        <end position="115"/>
    </location>
</feature>
<dbReference type="AlphaFoldDB" id="A0A7J0BQC6"/>
<evidence type="ECO:0000259" key="2">
    <source>
        <dbReference type="PROSITE" id="PS50894"/>
    </source>
</evidence>
<dbReference type="Proteomes" id="UP000503820">
    <property type="component" value="Unassembled WGS sequence"/>
</dbReference>
<keyword evidence="4" id="KW-1185">Reference proteome</keyword>
<dbReference type="Pfam" id="PF01627">
    <property type="entry name" value="Hpt"/>
    <property type="match status" value="1"/>
</dbReference>
<dbReference type="GO" id="GO:0004672">
    <property type="term" value="F:protein kinase activity"/>
    <property type="evidence" value="ECO:0007669"/>
    <property type="project" value="UniProtKB-ARBA"/>
</dbReference>
<organism evidence="3 4">
    <name type="scientific">Desulfovibrio psychrotolerans</name>
    <dbReference type="NCBI Taxonomy" id="415242"/>
    <lineage>
        <taxon>Bacteria</taxon>
        <taxon>Pseudomonadati</taxon>
        <taxon>Thermodesulfobacteriota</taxon>
        <taxon>Desulfovibrionia</taxon>
        <taxon>Desulfovibrionales</taxon>
        <taxon>Desulfovibrionaceae</taxon>
        <taxon>Desulfovibrio</taxon>
    </lineage>
</organism>
<dbReference type="CDD" id="cd00088">
    <property type="entry name" value="HPT"/>
    <property type="match status" value="1"/>
</dbReference>
<dbReference type="SMART" id="SM00073">
    <property type="entry name" value="HPT"/>
    <property type="match status" value="1"/>
</dbReference>
<dbReference type="EMBL" id="BLVP01000001">
    <property type="protein sequence ID" value="GFM35335.1"/>
    <property type="molecule type" value="Genomic_DNA"/>
</dbReference>
<dbReference type="Gene3D" id="1.20.120.160">
    <property type="entry name" value="HPT domain"/>
    <property type="match status" value="1"/>
</dbReference>
<evidence type="ECO:0000256" key="1">
    <source>
        <dbReference type="PROSITE-ProRule" id="PRU00110"/>
    </source>
</evidence>
<protein>
    <recommendedName>
        <fullName evidence="2">HPt domain-containing protein</fullName>
    </recommendedName>
</protein>
<evidence type="ECO:0000313" key="3">
    <source>
        <dbReference type="EMBL" id="GFM35335.1"/>
    </source>
</evidence>
<gene>
    <name evidence="3" type="ORF">DSM19430T_00190</name>
</gene>
<reference evidence="3 4" key="1">
    <citation type="submission" date="2020-05" db="EMBL/GenBank/DDBJ databases">
        <title>Draft genome sequence of Desulfovibrio psychrotolerans JS1T.</title>
        <authorList>
            <person name="Ueno A."/>
            <person name="Tamazawa S."/>
            <person name="Tamamura S."/>
            <person name="Murakami T."/>
            <person name="Kiyama T."/>
            <person name="Inomata H."/>
            <person name="Amano Y."/>
            <person name="Miyakawa K."/>
            <person name="Tamaki H."/>
            <person name="Naganuma T."/>
            <person name="Kaneko K."/>
        </authorList>
    </citation>
    <scope>NUCLEOTIDE SEQUENCE [LARGE SCALE GENOMIC DNA]</scope>
    <source>
        <strain evidence="3 4">JS1</strain>
    </source>
</reference>
<proteinExistence type="predicted"/>
<dbReference type="SUPFAM" id="SSF47226">
    <property type="entry name" value="Histidine-containing phosphotransfer domain, HPT domain"/>
    <property type="match status" value="1"/>
</dbReference>
<dbReference type="GO" id="GO:0000160">
    <property type="term" value="P:phosphorelay signal transduction system"/>
    <property type="evidence" value="ECO:0007669"/>
    <property type="project" value="InterPro"/>
</dbReference>
<dbReference type="RefSeq" id="WP_174408068.1">
    <property type="nucleotide sequence ID" value="NZ_BLVP01000001.1"/>
</dbReference>
<name>A0A7J0BQC6_9BACT</name>
<comment type="caution">
    <text evidence="3">The sequence shown here is derived from an EMBL/GenBank/DDBJ whole genome shotgun (WGS) entry which is preliminary data.</text>
</comment>
<accession>A0A7J0BQC6</accession>
<keyword evidence="1" id="KW-0597">Phosphoprotein</keyword>
<feature type="modified residue" description="Phosphohistidine" evidence="1">
    <location>
        <position position="59"/>
    </location>
</feature>
<sequence>MDPMVPVLNTEAALHRMCGNTELLRLLLDTFLEDAPGKVQRIQTYAEAGDAFHASTEAHGLKGAAATVGAERIAQLAQSLEKLLREYMPPAETPRNHHQKERTDAQVLPDATRPPLFAGHEGQTFLAMLNTISEELERIRTFPLPF</sequence>
<dbReference type="InterPro" id="IPR036641">
    <property type="entry name" value="HPT_dom_sf"/>
</dbReference>
<dbReference type="InterPro" id="IPR008207">
    <property type="entry name" value="Sig_transdc_His_kin_Hpt_dom"/>
</dbReference>